<dbReference type="Gene3D" id="1.10.510.10">
    <property type="entry name" value="Transferase(Phosphotransferase) domain 1"/>
    <property type="match status" value="1"/>
</dbReference>
<dbReference type="PROSITE" id="PS50082">
    <property type="entry name" value="WD_REPEATS_2"/>
    <property type="match status" value="6"/>
</dbReference>
<dbReference type="InterPro" id="IPR055442">
    <property type="entry name" value="Beta-prop_EML-like_2nd"/>
</dbReference>
<dbReference type="InterPro" id="IPR036322">
    <property type="entry name" value="WD40_repeat_dom_sf"/>
</dbReference>
<dbReference type="PRINTS" id="PR00320">
    <property type="entry name" value="GPROTEINBRPT"/>
</dbReference>
<name>A0A074S5Y3_9AGAM</name>
<dbReference type="AlphaFoldDB" id="A0A074S5Y3"/>
<dbReference type="InterPro" id="IPR011009">
    <property type="entry name" value="Kinase-like_dom_sf"/>
</dbReference>
<dbReference type="EMBL" id="AZST01001750">
    <property type="protein sequence ID" value="KEP45492.1"/>
    <property type="molecule type" value="Genomic_DNA"/>
</dbReference>
<dbReference type="InterPro" id="IPR020472">
    <property type="entry name" value="WD40_PAC1"/>
</dbReference>
<dbReference type="SMART" id="SM00220">
    <property type="entry name" value="S_TKc"/>
    <property type="match status" value="1"/>
</dbReference>
<evidence type="ECO:0000313" key="6">
    <source>
        <dbReference type="Proteomes" id="UP000027456"/>
    </source>
</evidence>
<dbReference type="InterPro" id="IPR015943">
    <property type="entry name" value="WD40/YVTN_repeat-like_dom_sf"/>
</dbReference>
<dbReference type="InterPro" id="IPR001245">
    <property type="entry name" value="Ser-Thr/Tyr_kinase_cat_dom"/>
</dbReference>
<feature type="repeat" description="WD" evidence="3">
    <location>
        <begin position="330"/>
        <end position="371"/>
    </location>
</feature>
<feature type="repeat" description="WD" evidence="3">
    <location>
        <begin position="373"/>
        <end position="414"/>
    </location>
</feature>
<feature type="domain" description="Protein kinase" evidence="4">
    <location>
        <begin position="509"/>
        <end position="770"/>
    </location>
</feature>
<evidence type="ECO:0000313" key="5">
    <source>
        <dbReference type="EMBL" id="KEP45492.1"/>
    </source>
</evidence>
<dbReference type="HOGENOM" id="CLU_000288_57_24_1"/>
<organism evidence="5 6">
    <name type="scientific">Rhizoctonia solani 123E</name>
    <dbReference type="NCBI Taxonomy" id="1423351"/>
    <lineage>
        <taxon>Eukaryota</taxon>
        <taxon>Fungi</taxon>
        <taxon>Dikarya</taxon>
        <taxon>Basidiomycota</taxon>
        <taxon>Agaricomycotina</taxon>
        <taxon>Agaricomycetes</taxon>
        <taxon>Cantharellales</taxon>
        <taxon>Ceratobasidiaceae</taxon>
        <taxon>Rhizoctonia</taxon>
    </lineage>
</organism>
<evidence type="ECO:0000256" key="2">
    <source>
        <dbReference type="ARBA" id="ARBA00022737"/>
    </source>
</evidence>
<dbReference type="Pfam" id="PF23414">
    <property type="entry name" value="Beta-prop_EML_2"/>
    <property type="match status" value="1"/>
</dbReference>
<dbReference type="InterPro" id="IPR008271">
    <property type="entry name" value="Ser/Thr_kinase_AS"/>
</dbReference>
<dbReference type="SUPFAM" id="SSF50978">
    <property type="entry name" value="WD40 repeat-like"/>
    <property type="match status" value="1"/>
</dbReference>
<dbReference type="STRING" id="1423351.A0A074S5Y3"/>
<dbReference type="CDD" id="cd00200">
    <property type="entry name" value="WD40"/>
    <property type="match status" value="1"/>
</dbReference>
<evidence type="ECO:0000256" key="3">
    <source>
        <dbReference type="PROSITE-ProRule" id="PRU00221"/>
    </source>
</evidence>
<dbReference type="OrthoDB" id="6262491at2759"/>
<feature type="repeat" description="WD" evidence="3">
    <location>
        <begin position="416"/>
        <end position="446"/>
    </location>
</feature>
<dbReference type="Pfam" id="PF00400">
    <property type="entry name" value="WD40"/>
    <property type="match status" value="3"/>
</dbReference>
<feature type="repeat" description="WD" evidence="3">
    <location>
        <begin position="196"/>
        <end position="237"/>
    </location>
</feature>
<dbReference type="GO" id="GO:0005524">
    <property type="term" value="F:ATP binding"/>
    <property type="evidence" value="ECO:0007669"/>
    <property type="project" value="InterPro"/>
</dbReference>
<dbReference type="InterPro" id="IPR000719">
    <property type="entry name" value="Prot_kinase_dom"/>
</dbReference>
<dbReference type="PROSITE" id="PS50011">
    <property type="entry name" value="PROTEIN_KINASE_DOM"/>
    <property type="match status" value="1"/>
</dbReference>
<feature type="repeat" description="WD" evidence="3">
    <location>
        <begin position="287"/>
        <end position="328"/>
    </location>
</feature>
<comment type="caution">
    <text evidence="5">The sequence shown here is derived from an EMBL/GenBank/DDBJ whole genome shotgun (WGS) entry which is preliminary data.</text>
</comment>
<keyword evidence="6" id="KW-1185">Reference proteome</keyword>
<keyword evidence="1 3" id="KW-0853">WD repeat</keyword>
<dbReference type="PRINTS" id="PR00109">
    <property type="entry name" value="TYRKINASE"/>
</dbReference>
<evidence type="ECO:0000256" key="1">
    <source>
        <dbReference type="ARBA" id="ARBA00022574"/>
    </source>
</evidence>
<keyword evidence="2" id="KW-0677">Repeat</keyword>
<protein>
    <submittedName>
        <fullName evidence="5">Tyrosine kinase family catalytic domain protein</fullName>
    </submittedName>
</protein>
<dbReference type="InterPro" id="IPR001680">
    <property type="entry name" value="WD40_rpt"/>
</dbReference>
<dbReference type="Pfam" id="PF07714">
    <property type="entry name" value="PK_Tyr_Ser-Thr"/>
    <property type="match status" value="1"/>
</dbReference>
<keyword evidence="5" id="KW-0418">Kinase</keyword>
<dbReference type="SMART" id="SM00320">
    <property type="entry name" value="WD40"/>
    <property type="match status" value="7"/>
</dbReference>
<proteinExistence type="predicted"/>
<gene>
    <name evidence="5" type="ORF">V565_267610</name>
</gene>
<dbReference type="GO" id="GO:0004672">
    <property type="term" value="F:protein kinase activity"/>
    <property type="evidence" value="ECO:0007669"/>
    <property type="project" value="InterPro"/>
</dbReference>
<dbReference type="PROSITE" id="PS00678">
    <property type="entry name" value="WD_REPEATS_1"/>
    <property type="match status" value="4"/>
</dbReference>
<feature type="non-terminal residue" evidence="5">
    <location>
        <position position="770"/>
    </location>
</feature>
<sequence length="770" mass="85434">MVIRRTRLPNGHSRSDKHAFGGLRQLSRPISWRLAALIYAFMAVCGADSKDARATRVHAKFMKLYTGVEARRIPGSFLVLPMLIVRLPGPLKERKLIREVMPDLMKRLLLNTFGKKVLGILDDIWARADERGRVDSVASMTEQLQSRPPPIVNKGHTSSVLSVAFSPDGNSIASGSKDETIRTWDAHRPSPIGEPLTGHSGNVWSVTYSPLGDVIASGSWDETIRLWDVNARRQLRAIKGDHTFFSVAFSPDAKLIASGCGGYPSFPSSFSVQLWDVQKMTAVANPFMGHTRDVSSVQFSPDGSRLVSGSDDTTIRVWDVERGTTVVGPLKGHTKSVRSVAFSPDGSQIVSCSDDCTIRMWDARDGNLIGNPYEGHTDEVRSVAFSPRGTYVASGGKDKTVRIWDVRTGRQVDKPFQEHTNWVWSVAFSPCGQYVASGSYDKKVIIRSILANYPQLSDVLDTHIAPVEEGGLVQNEAVQIISHMSTQQIFECLIAVGCIDLSTQMDTHQNTAMIASGGGFGDIWVGQLHNGTKVAIKAWRTDALEKCRDKTIKRAARELFYWSLMEHRNIHQLMGVIVFKDQYLGMVSEWMENGHLHKYLEKNPDADRYQLCIDVASGLEYMHSCSMVHGDLKAINVLVSPEGTARISDFDFSVMSEASSLMFSESSNSRSGSTRWVAPEMLGEDAPIRTKESDVYALGMEIFTGSVPYPECQKDFNVMKKVDRGTLPNRPTEHLGTDQQGDVVWELMLSCWSRTLDERPSAGRVVEVVR</sequence>
<evidence type="ECO:0000259" key="4">
    <source>
        <dbReference type="PROSITE" id="PS50011"/>
    </source>
</evidence>
<keyword evidence="5" id="KW-0808">Transferase</keyword>
<accession>A0A074S5Y3</accession>
<dbReference type="PROSITE" id="PS00108">
    <property type="entry name" value="PROTEIN_KINASE_ST"/>
    <property type="match status" value="1"/>
</dbReference>
<dbReference type="SUPFAM" id="SSF56112">
    <property type="entry name" value="Protein kinase-like (PK-like)"/>
    <property type="match status" value="1"/>
</dbReference>
<dbReference type="PROSITE" id="PS50294">
    <property type="entry name" value="WD_REPEATS_REGION"/>
    <property type="match status" value="5"/>
</dbReference>
<feature type="repeat" description="WD" evidence="3">
    <location>
        <begin position="153"/>
        <end position="185"/>
    </location>
</feature>
<dbReference type="InterPro" id="IPR019775">
    <property type="entry name" value="WD40_repeat_CS"/>
</dbReference>
<dbReference type="Proteomes" id="UP000027456">
    <property type="component" value="Unassembled WGS sequence"/>
</dbReference>
<dbReference type="PANTHER" id="PTHR19879:SF9">
    <property type="entry name" value="TRANSCRIPTION INITIATION FACTOR TFIID SUBUNIT 5"/>
    <property type="match status" value="1"/>
</dbReference>
<dbReference type="PANTHER" id="PTHR19879">
    <property type="entry name" value="TRANSCRIPTION INITIATION FACTOR TFIID"/>
    <property type="match status" value="1"/>
</dbReference>
<reference evidence="5 6" key="1">
    <citation type="submission" date="2013-12" db="EMBL/GenBank/DDBJ databases">
        <authorList>
            <person name="Cubeta M."/>
            <person name="Pakala S."/>
            <person name="Fedorova N."/>
            <person name="Thomas E."/>
            <person name="Dean R."/>
            <person name="Jabaji S."/>
            <person name="Neate S."/>
            <person name="Toda T."/>
            <person name="Tavantzis S."/>
            <person name="Vilgalys R."/>
            <person name="Bharathan N."/>
            <person name="Pakala S."/>
            <person name="Losada L.S."/>
            <person name="Zafar N."/>
            <person name="Nierman W."/>
        </authorList>
    </citation>
    <scope>NUCLEOTIDE SEQUENCE [LARGE SCALE GENOMIC DNA]</scope>
    <source>
        <strain evidence="5 6">123E</strain>
    </source>
</reference>
<dbReference type="Gene3D" id="2.130.10.10">
    <property type="entry name" value="YVTN repeat-like/Quinoprotein amine dehydrogenase"/>
    <property type="match status" value="3"/>
</dbReference>